<evidence type="ECO:0000313" key="7">
    <source>
        <dbReference type="EMBL" id="PEH39423.1"/>
    </source>
</evidence>
<comment type="function">
    <text evidence="1 5">Hydrolyzes diadenosine 5',5'''-P1,P4-tetraphosphate to yield ADP.</text>
</comment>
<dbReference type="GO" id="GO:0008803">
    <property type="term" value="F:bis(5'-nucleosyl)-tetraphosphatase (symmetrical) activity"/>
    <property type="evidence" value="ECO:0007669"/>
    <property type="project" value="UniProtKB-UniRule"/>
</dbReference>
<name>A0A2A7S7K6_BURGA</name>
<evidence type="ECO:0000259" key="6">
    <source>
        <dbReference type="Pfam" id="PF00149"/>
    </source>
</evidence>
<protein>
    <recommendedName>
        <fullName evidence="5">Bis(5'-nucleosyl)-tetraphosphatase, symmetrical</fullName>
        <ecNumber evidence="5">3.6.1.41</ecNumber>
    </recommendedName>
    <alternativeName>
        <fullName evidence="5">Ap4A hydrolase</fullName>
    </alternativeName>
    <alternativeName>
        <fullName evidence="5">Diadenosine 5',5'''-P1,P4-tetraphosphate pyrophosphohydrolase</fullName>
    </alternativeName>
    <alternativeName>
        <fullName evidence="5">Diadenosine tetraphosphatase</fullName>
    </alternativeName>
</protein>
<dbReference type="SUPFAM" id="SSF56300">
    <property type="entry name" value="Metallo-dependent phosphatases"/>
    <property type="match status" value="1"/>
</dbReference>
<evidence type="ECO:0000256" key="2">
    <source>
        <dbReference type="ARBA" id="ARBA00005419"/>
    </source>
</evidence>
<dbReference type="InterPro" id="IPR004843">
    <property type="entry name" value="Calcineurin-like_PHP"/>
</dbReference>
<dbReference type="RefSeq" id="WP_096749638.1">
    <property type="nucleotide sequence ID" value="NZ_CADEPO010000004.1"/>
</dbReference>
<dbReference type="Pfam" id="PF00149">
    <property type="entry name" value="Metallophos"/>
    <property type="match status" value="1"/>
</dbReference>
<reference evidence="8" key="1">
    <citation type="submission" date="2017-09" db="EMBL/GenBank/DDBJ databases">
        <title>FDA dAtabase for Regulatory Grade micrObial Sequences (FDA-ARGOS): Supporting development and validation of Infectious Disease Dx tests.</title>
        <authorList>
            <person name="Minogue T."/>
            <person name="Wolcott M."/>
            <person name="Wasieloski L."/>
            <person name="Aguilar W."/>
            <person name="Moore D."/>
            <person name="Tallon L."/>
            <person name="Sadzewicz L."/>
            <person name="Ott S."/>
            <person name="Zhao X."/>
            <person name="Nagaraj S."/>
            <person name="Vavikolanu K."/>
            <person name="Aluvathingal J."/>
            <person name="Nadendla S."/>
            <person name="Sichtig H."/>
        </authorList>
    </citation>
    <scope>NUCLEOTIDE SEQUENCE [LARGE SCALE GENOMIC DNA]</scope>
    <source>
        <strain evidence="8">FDAARGOS_390</strain>
    </source>
</reference>
<comment type="catalytic activity">
    <reaction evidence="4 5">
        <text>P(1),P(4)-bis(5'-adenosyl) tetraphosphate + H2O = 2 ADP + 2 H(+)</text>
        <dbReference type="Rhea" id="RHEA:24252"/>
        <dbReference type="ChEBI" id="CHEBI:15377"/>
        <dbReference type="ChEBI" id="CHEBI:15378"/>
        <dbReference type="ChEBI" id="CHEBI:58141"/>
        <dbReference type="ChEBI" id="CHEBI:456216"/>
        <dbReference type="EC" id="3.6.1.41"/>
    </reaction>
</comment>
<evidence type="ECO:0000256" key="4">
    <source>
        <dbReference type="ARBA" id="ARBA00049417"/>
    </source>
</evidence>
<dbReference type="NCBIfam" id="NF001204">
    <property type="entry name" value="PRK00166.1"/>
    <property type="match status" value="1"/>
</dbReference>
<dbReference type="Proteomes" id="UP000220629">
    <property type="component" value="Unassembled WGS sequence"/>
</dbReference>
<evidence type="ECO:0000256" key="1">
    <source>
        <dbReference type="ARBA" id="ARBA00003413"/>
    </source>
</evidence>
<dbReference type="NCBIfam" id="TIGR00668">
    <property type="entry name" value="apaH"/>
    <property type="match status" value="1"/>
</dbReference>
<evidence type="ECO:0000256" key="5">
    <source>
        <dbReference type="HAMAP-Rule" id="MF_00199"/>
    </source>
</evidence>
<dbReference type="CDD" id="cd07422">
    <property type="entry name" value="MPP_ApaH"/>
    <property type="match status" value="1"/>
</dbReference>
<organism evidence="7 8">
    <name type="scientific">Burkholderia gladioli</name>
    <name type="common">Pseudomonas marginata</name>
    <name type="synonym">Phytomonas marginata</name>
    <dbReference type="NCBI Taxonomy" id="28095"/>
    <lineage>
        <taxon>Bacteria</taxon>
        <taxon>Pseudomonadati</taxon>
        <taxon>Pseudomonadota</taxon>
        <taxon>Betaproteobacteria</taxon>
        <taxon>Burkholderiales</taxon>
        <taxon>Burkholderiaceae</taxon>
        <taxon>Burkholderia</taxon>
    </lineage>
</organism>
<sequence length="282" mass="30646">MTSAPGPVPIAIGDLQGCHAPLVELLSRLAPSDDTPLWFAGDLVNRGPASLATLREVIALGERRVAVLGNHDLHLLAAAAGIRQLKAGDTLAEILEAPDAEALLEWVRQRPFAHFEHGKLMVHAGLLPQWDVTLALELADELQRALRAPDWRETLRGLYGNEPNQWKAGLSKPERLRVAFNAFTRIRFCTPDGTMEFRGNGGPDSAPEGHLPWFDVPGRRSADVTVVFGHWAALGLMLRDNLVALDSGCVWGNRLSAVELSNDPAARRVTQVACERCGSGKD</sequence>
<accession>A0A2A7S7K6</accession>
<comment type="similarity">
    <text evidence="2 5">Belongs to the Ap4A hydrolase family.</text>
</comment>
<dbReference type="AlphaFoldDB" id="A0A2A7S7K6"/>
<dbReference type="PANTHER" id="PTHR40942">
    <property type="match status" value="1"/>
</dbReference>
<keyword evidence="3 5" id="KW-0378">Hydrolase</keyword>
<dbReference type="HAMAP" id="MF_00199">
    <property type="entry name" value="ApaH"/>
    <property type="match status" value="1"/>
</dbReference>
<dbReference type="InterPro" id="IPR004617">
    <property type="entry name" value="ApaH"/>
</dbReference>
<dbReference type="PIRSF" id="PIRSF000903">
    <property type="entry name" value="B5n-ttraPtase_sm"/>
    <property type="match status" value="1"/>
</dbReference>
<evidence type="ECO:0000313" key="8">
    <source>
        <dbReference type="Proteomes" id="UP000220629"/>
    </source>
</evidence>
<gene>
    <name evidence="5" type="primary">apaH</name>
    <name evidence="7" type="ORF">CRM94_34680</name>
</gene>
<dbReference type="Gene3D" id="3.60.21.10">
    <property type="match status" value="1"/>
</dbReference>
<evidence type="ECO:0000256" key="3">
    <source>
        <dbReference type="ARBA" id="ARBA00022801"/>
    </source>
</evidence>
<dbReference type="EMBL" id="PDDY01000004">
    <property type="protein sequence ID" value="PEH39423.1"/>
    <property type="molecule type" value="Genomic_DNA"/>
</dbReference>
<dbReference type="InterPro" id="IPR029052">
    <property type="entry name" value="Metallo-depent_PP-like"/>
</dbReference>
<dbReference type="PANTHER" id="PTHR40942:SF4">
    <property type="entry name" value="CYTOCHROME C5"/>
    <property type="match status" value="1"/>
</dbReference>
<proteinExistence type="inferred from homology"/>
<feature type="domain" description="Calcineurin-like phosphoesterase" evidence="6">
    <location>
        <begin position="11"/>
        <end position="148"/>
    </location>
</feature>
<comment type="caution">
    <text evidence="7">The sequence shown here is derived from an EMBL/GenBank/DDBJ whole genome shotgun (WGS) entry which is preliminary data.</text>
</comment>
<dbReference type="EC" id="3.6.1.41" evidence="5"/>